<dbReference type="AlphaFoldDB" id="A0A6J4HI54"/>
<feature type="transmembrane region" description="Helical" evidence="2">
    <location>
        <begin position="47"/>
        <end position="69"/>
    </location>
</feature>
<keyword evidence="2" id="KW-0812">Transmembrane</keyword>
<gene>
    <name evidence="3" type="ORF">AVDCRST_MAG76-828</name>
</gene>
<evidence type="ECO:0000256" key="1">
    <source>
        <dbReference type="SAM" id="MobiDB-lite"/>
    </source>
</evidence>
<evidence type="ECO:0000256" key="2">
    <source>
        <dbReference type="SAM" id="Phobius"/>
    </source>
</evidence>
<dbReference type="EMBL" id="CADCSZ010000048">
    <property type="protein sequence ID" value="CAA9223081.1"/>
    <property type="molecule type" value="Genomic_DNA"/>
</dbReference>
<accession>A0A6J4HI54</accession>
<name>A0A6J4HI54_9ACTN</name>
<reference evidence="3" key="1">
    <citation type="submission" date="2020-02" db="EMBL/GenBank/DDBJ databases">
        <authorList>
            <person name="Meier V. D."/>
        </authorList>
    </citation>
    <scope>NUCLEOTIDE SEQUENCE</scope>
    <source>
        <strain evidence="3">AVDCRST_MAG76</strain>
    </source>
</reference>
<feature type="region of interest" description="Disordered" evidence="1">
    <location>
        <begin position="1"/>
        <end position="40"/>
    </location>
</feature>
<evidence type="ECO:0000313" key="3">
    <source>
        <dbReference type="EMBL" id="CAA9223081.1"/>
    </source>
</evidence>
<keyword evidence="2" id="KW-1133">Transmembrane helix</keyword>
<keyword evidence="2" id="KW-0472">Membrane</keyword>
<sequence length="70" mass="7409">MSDDRDPRISQDPSRHPGNASTSTPPRGREAAAPEDPADSPGITKAGALWILFPVTCVVVLIVVLVLIFS</sequence>
<protein>
    <submittedName>
        <fullName evidence="3">Uncharacterized protein</fullName>
    </submittedName>
</protein>
<feature type="compositionally biased region" description="Basic and acidic residues" evidence="1">
    <location>
        <begin position="1"/>
        <end position="15"/>
    </location>
</feature>
<organism evidence="3">
    <name type="scientific">uncultured Acidimicrobiales bacterium</name>
    <dbReference type="NCBI Taxonomy" id="310071"/>
    <lineage>
        <taxon>Bacteria</taxon>
        <taxon>Bacillati</taxon>
        <taxon>Actinomycetota</taxon>
        <taxon>Acidimicrobiia</taxon>
        <taxon>Acidimicrobiales</taxon>
        <taxon>environmental samples</taxon>
    </lineage>
</organism>
<proteinExistence type="predicted"/>